<dbReference type="RefSeq" id="WP_349134969.1">
    <property type="nucleotide sequence ID" value="NZ_JBBMFF010000142.1"/>
</dbReference>
<organism evidence="2 3">
    <name type="scientific">Faecousia intestinalis</name>
    <dbReference type="NCBI Taxonomy" id="3133167"/>
    <lineage>
        <taxon>Bacteria</taxon>
        <taxon>Bacillati</taxon>
        <taxon>Bacillota</taxon>
        <taxon>Clostridia</taxon>
        <taxon>Eubacteriales</taxon>
        <taxon>Oscillospiraceae</taxon>
        <taxon>Faecousia</taxon>
    </lineage>
</organism>
<dbReference type="GO" id="GO:0016787">
    <property type="term" value="F:hydrolase activity"/>
    <property type="evidence" value="ECO:0007669"/>
    <property type="project" value="UniProtKB-KW"/>
</dbReference>
<feature type="domain" description="Serine aminopeptidase S33" evidence="1">
    <location>
        <begin position="26"/>
        <end position="286"/>
    </location>
</feature>
<comment type="caution">
    <text evidence="2">The sequence shown here is derived from an EMBL/GenBank/DDBJ whole genome shotgun (WGS) entry which is preliminary data.</text>
</comment>
<evidence type="ECO:0000313" key="2">
    <source>
        <dbReference type="EMBL" id="MEQ2510265.1"/>
    </source>
</evidence>
<dbReference type="EMBL" id="JBBMFF010000142">
    <property type="protein sequence ID" value="MEQ2510265.1"/>
    <property type="molecule type" value="Genomic_DNA"/>
</dbReference>
<reference evidence="2 3" key="1">
    <citation type="submission" date="2024-03" db="EMBL/GenBank/DDBJ databases">
        <title>Human intestinal bacterial collection.</title>
        <authorList>
            <person name="Pauvert C."/>
            <person name="Hitch T.C.A."/>
            <person name="Clavel T."/>
        </authorList>
    </citation>
    <scope>NUCLEOTIDE SEQUENCE [LARGE SCALE GENOMIC DNA]</scope>
    <source>
        <strain evidence="2 3">CLA-AA-H192</strain>
    </source>
</reference>
<protein>
    <submittedName>
        <fullName evidence="2">Alpha/beta fold hydrolase</fullName>
    </submittedName>
</protein>
<keyword evidence="3" id="KW-1185">Reference proteome</keyword>
<gene>
    <name evidence="2" type="ORF">WMO66_03210</name>
</gene>
<name>A0ABV1G4E0_9FIRM</name>
<proteinExistence type="predicted"/>
<dbReference type="Gene3D" id="3.40.50.1820">
    <property type="entry name" value="alpha/beta hydrolase"/>
    <property type="match status" value="1"/>
</dbReference>
<dbReference type="PANTHER" id="PTHR11614">
    <property type="entry name" value="PHOSPHOLIPASE-RELATED"/>
    <property type="match status" value="1"/>
</dbReference>
<evidence type="ECO:0000313" key="3">
    <source>
        <dbReference type="Proteomes" id="UP001491552"/>
    </source>
</evidence>
<sequence length="320" mass="34253">MQETEFQFAGAQGTELPARLWLPDGQPRLVLQISHGMTEHSGRYDTLAAALAEHGIACAAFDLRGHGRNPGSRTCADMGPDGWEQSLSDLQRFCERLRESFPGVPLGMLGFSLGSFLLRDALCRGMVAPAGVILAGTGTQPGAVLAVIQAIVRGQLRRAKPGGTTPLVQKLSFGAYNRKFAPNRTRADWLCADEAALDRYCADPLCRPDISAALFLELLSAMRRTGGKRALAGWNRCPILLLSGADDPVGAMGSGVRQLGAAMERAGLPVQTVLLPGARHDIFHEEAGGAAAQARSRILRFCETILAESEKPRNQSPAEK</sequence>
<dbReference type="InterPro" id="IPR029058">
    <property type="entry name" value="AB_hydrolase_fold"/>
</dbReference>
<dbReference type="Proteomes" id="UP001491552">
    <property type="component" value="Unassembled WGS sequence"/>
</dbReference>
<dbReference type="InterPro" id="IPR051044">
    <property type="entry name" value="MAG_DAG_Lipase"/>
</dbReference>
<keyword evidence="2" id="KW-0378">Hydrolase</keyword>
<dbReference type="InterPro" id="IPR022742">
    <property type="entry name" value="Hydrolase_4"/>
</dbReference>
<evidence type="ECO:0000259" key="1">
    <source>
        <dbReference type="Pfam" id="PF12146"/>
    </source>
</evidence>
<dbReference type="SUPFAM" id="SSF53474">
    <property type="entry name" value="alpha/beta-Hydrolases"/>
    <property type="match status" value="1"/>
</dbReference>
<accession>A0ABV1G4E0</accession>
<dbReference type="Pfam" id="PF12146">
    <property type="entry name" value="Hydrolase_4"/>
    <property type="match status" value="1"/>
</dbReference>